<dbReference type="AlphaFoldDB" id="A0A1Y5T3L4"/>
<dbReference type="SUPFAM" id="SSF48452">
    <property type="entry name" value="TPR-like"/>
    <property type="match status" value="1"/>
</dbReference>
<reference evidence="4 5" key="1">
    <citation type="submission" date="2017-03" db="EMBL/GenBank/DDBJ databases">
        <authorList>
            <person name="Afonso C.L."/>
            <person name="Miller P.J."/>
            <person name="Scott M.A."/>
            <person name="Spackman E."/>
            <person name="Goraichik I."/>
            <person name="Dimitrov K.M."/>
            <person name="Suarez D.L."/>
            <person name="Swayne D.E."/>
        </authorList>
    </citation>
    <scope>NUCLEOTIDE SEQUENCE [LARGE SCALE GENOMIC DNA]</scope>
    <source>
        <strain evidence="4 5">CECT 8620</strain>
    </source>
</reference>
<feature type="chain" id="PRO_5012283193" description="Surface lipoprotein assembly modifier C-terminal domain-containing protein" evidence="2">
    <location>
        <begin position="40"/>
        <end position="424"/>
    </location>
</feature>
<sequence>MNSFTSRRLDRMGRLDRMYRRLCALLAVMVFSLSQSALADPSGSAQAVHAQLMNAGRAALAAGDPDTSLTAFSRALRLAPRDPRAQLAMAQAWAQSGQPRRAEAFLHHLLRDATQQENAALYLAALDELARRYPFQFSASLAFLPSSNIKNTSSETYFDTLWGRFAIEDGGAQTSGVGVDAGAQVLYRRPLGAGQSLEIGANLGRVWYRAQELRYWRGRLFADVTSQTRQTSARAGVHVAGVRFDAGAQSGANRLTRGLHAGWSTRLSQSASLTLSGRFETRAYLDKPALSGPFGALSLGGHMALGPSQALAFGTTIERSTPALAYHRYWGAGLRADYRFDLSDTLRAGIDASATLRRYDTDFPSLDYARRDMVYRVGGMLSDSRLSLMGATPTLSCGYKVQTSNVALYASRTTECRLGWAYRF</sequence>
<evidence type="ECO:0000313" key="4">
    <source>
        <dbReference type="EMBL" id="SLN55027.1"/>
    </source>
</evidence>
<evidence type="ECO:0000256" key="1">
    <source>
        <dbReference type="PROSITE-ProRule" id="PRU00339"/>
    </source>
</evidence>
<keyword evidence="2" id="KW-0732">Signal</keyword>
<dbReference type="EMBL" id="FWFS01000009">
    <property type="protein sequence ID" value="SLN55027.1"/>
    <property type="molecule type" value="Genomic_DNA"/>
</dbReference>
<dbReference type="InterPro" id="IPR011990">
    <property type="entry name" value="TPR-like_helical_dom_sf"/>
</dbReference>
<organism evidence="4 5">
    <name type="scientific">Aquimixticola soesokkakensis</name>
    <dbReference type="NCBI Taxonomy" id="1519096"/>
    <lineage>
        <taxon>Bacteria</taxon>
        <taxon>Pseudomonadati</taxon>
        <taxon>Pseudomonadota</taxon>
        <taxon>Alphaproteobacteria</taxon>
        <taxon>Rhodobacterales</taxon>
        <taxon>Paracoccaceae</taxon>
        <taxon>Aquimixticola</taxon>
    </lineage>
</organism>
<accession>A0A1Y5T3L4</accession>
<gene>
    <name evidence="4" type="ORF">AQS8620_02412</name>
</gene>
<dbReference type="PROSITE" id="PS50005">
    <property type="entry name" value="TPR"/>
    <property type="match status" value="1"/>
</dbReference>
<keyword evidence="5" id="KW-1185">Reference proteome</keyword>
<feature type="repeat" description="TPR" evidence="1">
    <location>
        <begin position="49"/>
        <end position="82"/>
    </location>
</feature>
<dbReference type="InterPro" id="IPR007655">
    <property type="entry name" value="Slam_C"/>
</dbReference>
<dbReference type="Gene3D" id="1.25.40.10">
    <property type="entry name" value="Tetratricopeptide repeat domain"/>
    <property type="match status" value="1"/>
</dbReference>
<evidence type="ECO:0000259" key="3">
    <source>
        <dbReference type="Pfam" id="PF04575"/>
    </source>
</evidence>
<dbReference type="Pfam" id="PF14559">
    <property type="entry name" value="TPR_19"/>
    <property type="match status" value="1"/>
</dbReference>
<dbReference type="OrthoDB" id="7846225at2"/>
<dbReference type="Proteomes" id="UP000193862">
    <property type="component" value="Unassembled WGS sequence"/>
</dbReference>
<evidence type="ECO:0000256" key="2">
    <source>
        <dbReference type="SAM" id="SignalP"/>
    </source>
</evidence>
<name>A0A1Y5T3L4_9RHOB</name>
<protein>
    <recommendedName>
        <fullName evidence="3">Surface lipoprotein assembly modifier C-terminal domain-containing protein</fullName>
    </recommendedName>
</protein>
<dbReference type="RefSeq" id="WP_085837141.1">
    <property type="nucleotide sequence ID" value="NZ_FWFS01000009.1"/>
</dbReference>
<feature type="signal peptide" evidence="2">
    <location>
        <begin position="1"/>
        <end position="39"/>
    </location>
</feature>
<keyword evidence="1" id="KW-0802">TPR repeat</keyword>
<proteinExistence type="predicted"/>
<feature type="domain" description="Surface lipoprotein assembly modifier C-terminal" evidence="3">
    <location>
        <begin position="136"/>
        <end position="413"/>
    </location>
</feature>
<dbReference type="InterPro" id="IPR019734">
    <property type="entry name" value="TPR_rpt"/>
</dbReference>
<dbReference type="Pfam" id="PF04575">
    <property type="entry name" value="SlipAM"/>
    <property type="match status" value="1"/>
</dbReference>
<evidence type="ECO:0000313" key="5">
    <source>
        <dbReference type="Proteomes" id="UP000193862"/>
    </source>
</evidence>